<feature type="transmembrane region" description="Helical" evidence="7">
    <location>
        <begin position="229"/>
        <end position="249"/>
    </location>
</feature>
<evidence type="ECO:0000256" key="1">
    <source>
        <dbReference type="ARBA" id="ARBA00004141"/>
    </source>
</evidence>
<organism evidence="8 9">
    <name type="scientific">Rhizobium wenxiniae</name>
    <dbReference type="NCBI Taxonomy" id="1737357"/>
    <lineage>
        <taxon>Bacteria</taxon>
        <taxon>Pseudomonadati</taxon>
        <taxon>Pseudomonadota</taxon>
        <taxon>Alphaproteobacteria</taxon>
        <taxon>Hyphomicrobiales</taxon>
        <taxon>Rhizobiaceae</taxon>
        <taxon>Rhizobium/Agrobacterium group</taxon>
        <taxon>Rhizobium</taxon>
    </lineage>
</organism>
<dbReference type="EMBL" id="JACHEG010000008">
    <property type="protein sequence ID" value="MBB6165315.1"/>
    <property type="molecule type" value="Genomic_DNA"/>
</dbReference>
<feature type="transmembrane region" description="Helical" evidence="7">
    <location>
        <begin position="123"/>
        <end position="145"/>
    </location>
</feature>
<feature type="transmembrane region" description="Helical" evidence="7">
    <location>
        <begin position="166"/>
        <end position="187"/>
    </location>
</feature>
<feature type="transmembrane region" description="Helical" evidence="7">
    <location>
        <begin position="290"/>
        <end position="311"/>
    </location>
</feature>
<proteinExistence type="predicted"/>
<evidence type="ECO:0000256" key="6">
    <source>
        <dbReference type="ARBA" id="ARBA00023136"/>
    </source>
</evidence>
<evidence type="ECO:0000256" key="4">
    <source>
        <dbReference type="ARBA" id="ARBA00022692"/>
    </source>
</evidence>
<feature type="transmembrane region" description="Helical" evidence="7">
    <location>
        <begin position="64"/>
        <end position="84"/>
    </location>
</feature>
<dbReference type="RefSeq" id="WP_183996464.1">
    <property type="nucleotide sequence ID" value="NZ_BMHW01000009.1"/>
</dbReference>
<protein>
    <recommendedName>
        <fullName evidence="10">AEC family transporter</fullName>
    </recommendedName>
</protein>
<dbReference type="Pfam" id="PF03547">
    <property type="entry name" value="Mem_trans"/>
    <property type="match status" value="1"/>
</dbReference>
<keyword evidence="3" id="KW-1003">Cell membrane</keyword>
<evidence type="ECO:0000256" key="3">
    <source>
        <dbReference type="ARBA" id="ARBA00022475"/>
    </source>
</evidence>
<dbReference type="PANTHER" id="PTHR36838">
    <property type="entry name" value="AUXIN EFFLUX CARRIER FAMILY PROTEIN"/>
    <property type="match status" value="1"/>
</dbReference>
<dbReference type="InterPro" id="IPR004776">
    <property type="entry name" value="Mem_transp_PIN-like"/>
</dbReference>
<dbReference type="AlphaFoldDB" id="A0A7W9YB45"/>
<accession>A0A7W9YB45</accession>
<dbReference type="GO" id="GO:0055085">
    <property type="term" value="P:transmembrane transport"/>
    <property type="evidence" value="ECO:0007669"/>
    <property type="project" value="InterPro"/>
</dbReference>
<evidence type="ECO:0000256" key="5">
    <source>
        <dbReference type="ARBA" id="ARBA00022989"/>
    </source>
</evidence>
<keyword evidence="9" id="KW-1185">Reference proteome</keyword>
<keyword evidence="6 7" id="KW-0472">Membrane</keyword>
<dbReference type="PANTHER" id="PTHR36838:SF3">
    <property type="entry name" value="TRANSPORTER AUXIN EFFLUX CARRIER EC FAMILY"/>
    <property type="match status" value="1"/>
</dbReference>
<sequence length="315" mass="32921">MIAAFLIVIPIFALIFAGWGAGRAEILGPNASLEINKFVVWLAVPALLFDVISSARPQDLAQSGFIGAFGVSTIIIFVMATLVATKVRGNLADGAIDGLNGAYSNIGFVGLPLLIMVLGRTSVIFTTLALLITMCLVFAAAIVLAELSINARGSNARQIAGKVFRTLIRNPILLSSLAALPFPFLGLSLPGPIKTFLELLSAAASPCALVALGLFLSQPRPSRGLDMPFIGFLVLTKLAIHPLLAWAVSTFVFELRAPETVAVTLLAALPAGTGSFMVAGFYARDATVTTYVIIVSTVVSILTLAILISGLPVSL</sequence>
<gene>
    <name evidence="8" type="ORF">HNQ72_005161</name>
</gene>
<evidence type="ECO:0000256" key="2">
    <source>
        <dbReference type="ARBA" id="ARBA00022448"/>
    </source>
</evidence>
<reference evidence="8 9" key="1">
    <citation type="submission" date="2020-08" db="EMBL/GenBank/DDBJ databases">
        <title>Genomic Encyclopedia of Type Strains, Phase IV (KMG-IV): sequencing the most valuable type-strain genomes for metagenomic binning, comparative biology and taxonomic classification.</title>
        <authorList>
            <person name="Goeker M."/>
        </authorList>
    </citation>
    <scope>NUCLEOTIDE SEQUENCE [LARGE SCALE GENOMIC DNA]</scope>
    <source>
        <strain evidence="8 9">DSM 100734</strain>
    </source>
</reference>
<feature type="transmembrane region" description="Helical" evidence="7">
    <location>
        <begin position="261"/>
        <end position="283"/>
    </location>
</feature>
<comment type="caution">
    <text evidence="8">The sequence shown here is derived from an EMBL/GenBank/DDBJ whole genome shotgun (WGS) entry which is preliminary data.</text>
</comment>
<evidence type="ECO:0000313" key="8">
    <source>
        <dbReference type="EMBL" id="MBB6165315.1"/>
    </source>
</evidence>
<evidence type="ECO:0008006" key="10">
    <source>
        <dbReference type="Google" id="ProtNLM"/>
    </source>
</evidence>
<dbReference type="Proteomes" id="UP000547879">
    <property type="component" value="Unassembled WGS sequence"/>
</dbReference>
<feature type="transmembrane region" description="Helical" evidence="7">
    <location>
        <begin position="34"/>
        <end position="52"/>
    </location>
</feature>
<keyword evidence="2" id="KW-0813">Transport</keyword>
<dbReference type="GO" id="GO:0016020">
    <property type="term" value="C:membrane"/>
    <property type="evidence" value="ECO:0007669"/>
    <property type="project" value="UniProtKB-SubCell"/>
</dbReference>
<evidence type="ECO:0000256" key="7">
    <source>
        <dbReference type="SAM" id="Phobius"/>
    </source>
</evidence>
<evidence type="ECO:0000313" key="9">
    <source>
        <dbReference type="Proteomes" id="UP000547879"/>
    </source>
</evidence>
<keyword evidence="4 7" id="KW-0812">Transmembrane</keyword>
<feature type="transmembrane region" description="Helical" evidence="7">
    <location>
        <begin position="199"/>
        <end position="217"/>
    </location>
</feature>
<name>A0A7W9YB45_9HYPH</name>
<comment type="subcellular location">
    <subcellularLocation>
        <location evidence="1">Membrane</location>
        <topology evidence="1">Multi-pass membrane protein</topology>
    </subcellularLocation>
</comment>
<keyword evidence="5 7" id="KW-1133">Transmembrane helix</keyword>